<sequence>MDFLQLTSISSAFSTCLFSFPLYIIIALATSIGAYFIIHFQDSKNWKDSPPGPVGWPILGSLPHFLNNRLHEDLFHLSRIHGPLFSLKLGLKPVVVISSPEMACKTLKQQEAVFSSRTVTEAIRVITYDTASIVYAPMDSARWRVIRKILMEKLFSAKAFEAFEPIRKQQVHGLLKELYSTSMSRNSVNIAEWAFVASGNIVSNTLMQILGSVNVADLIPVLKPFDPQGLKRRILKIFWRLDAFYENIIKERLEERKIGIGNIGKENLDLLDVLLDYRSDRDDELKSLSRKNIKGMLAEMFVAGTETTSSTFEWGMTEILRKPDAYKKIVMELDQVVGKDRFVEESDISNLPYLQAAVKEVFRLHPAVPLLVPRSTNEACEVSGYHIPKGCIVLVNVWGMARDPSVWEDPCEFKPERFLGSSIDVKGHDFNLIPFGSGKRSCIGLPLGHRMVHFYLAALLHAFEWECPAEIVDNVEERVGLTIRKGKPLIGIPKPRLSNSVYLP</sequence>
<keyword evidence="3 8" id="KW-0349">Heme</keyword>
<accession>A0A6J5Y7B7</accession>
<dbReference type="InterPro" id="IPR017972">
    <property type="entry name" value="Cyt_P450_CS"/>
</dbReference>
<evidence type="ECO:0000256" key="3">
    <source>
        <dbReference type="ARBA" id="ARBA00022617"/>
    </source>
</evidence>
<evidence type="ECO:0000256" key="6">
    <source>
        <dbReference type="ARBA" id="ARBA00023004"/>
    </source>
</evidence>
<proteinExistence type="inferred from homology"/>
<dbReference type="AlphaFoldDB" id="A0A6J5Y7B7"/>
<evidence type="ECO:0000256" key="2">
    <source>
        <dbReference type="ARBA" id="ARBA00010617"/>
    </source>
</evidence>
<evidence type="ECO:0000313" key="11">
    <source>
        <dbReference type="EMBL" id="CAB4319414.1"/>
    </source>
</evidence>
<keyword evidence="10" id="KW-1133">Transmembrane helix</keyword>
<organism evidence="11 12">
    <name type="scientific">Prunus armeniaca</name>
    <name type="common">Apricot</name>
    <name type="synonym">Armeniaca vulgaris</name>
    <dbReference type="NCBI Taxonomy" id="36596"/>
    <lineage>
        <taxon>Eukaryota</taxon>
        <taxon>Viridiplantae</taxon>
        <taxon>Streptophyta</taxon>
        <taxon>Embryophyta</taxon>
        <taxon>Tracheophyta</taxon>
        <taxon>Spermatophyta</taxon>
        <taxon>Magnoliopsida</taxon>
        <taxon>eudicotyledons</taxon>
        <taxon>Gunneridae</taxon>
        <taxon>Pentapetalae</taxon>
        <taxon>rosids</taxon>
        <taxon>fabids</taxon>
        <taxon>Rosales</taxon>
        <taxon>Rosaceae</taxon>
        <taxon>Amygdaloideae</taxon>
        <taxon>Amygdaleae</taxon>
        <taxon>Prunus</taxon>
    </lineage>
</organism>
<dbReference type="SUPFAM" id="SSF48264">
    <property type="entry name" value="Cytochrome P450"/>
    <property type="match status" value="1"/>
</dbReference>
<dbReference type="GO" id="GO:0005506">
    <property type="term" value="F:iron ion binding"/>
    <property type="evidence" value="ECO:0007669"/>
    <property type="project" value="InterPro"/>
</dbReference>
<protein>
    <recommendedName>
        <fullName evidence="13">Cytochrome P450</fullName>
    </recommendedName>
</protein>
<dbReference type="EMBL" id="CAEKKB010000008">
    <property type="protein sequence ID" value="CAB4319414.1"/>
    <property type="molecule type" value="Genomic_DNA"/>
</dbReference>
<comment type="cofactor">
    <cofactor evidence="1 8">
        <name>heme</name>
        <dbReference type="ChEBI" id="CHEBI:30413"/>
    </cofactor>
</comment>
<dbReference type="PROSITE" id="PS00086">
    <property type="entry name" value="CYTOCHROME_P450"/>
    <property type="match status" value="1"/>
</dbReference>
<comment type="similarity">
    <text evidence="2 9">Belongs to the cytochrome P450 family.</text>
</comment>
<dbReference type="PRINTS" id="PR00463">
    <property type="entry name" value="EP450I"/>
</dbReference>
<evidence type="ECO:0000256" key="4">
    <source>
        <dbReference type="ARBA" id="ARBA00022723"/>
    </source>
</evidence>
<dbReference type="InterPro" id="IPR001128">
    <property type="entry name" value="Cyt_P450"/>
</dbReference>
<evidence type="ECO:0008006" key="13">
    <source>
        <dbReference type="Google" id="ProtNLM"/>
    </source>
</evidence>
<evidence type="ECO:0000256" key="1">
    <source>
        <dbReference type="ARBA" id="ARBA00001971"/>
    </source>
</evidence>
<evidence type="ECO:0000313" key="12">
    <source>
        <dbReference type="Proteomes" id="UP000507245"/>
    </source>
</evidence>
<evidence type="ECO:0000256" key="8">
    <source>
        <dbReference type="PIRSR" id="PIRSR602401-1"/>
    </source>
</evidence>
<keyword evidence="7 9" id="KW-0503">Monooxygenase</keyword>
<dbReference type="OrthoDB" id="2789670at2759"/>
<evidence type="ECO:0000256" key="10">
    <source>
        <dbReference type="SAM" id="Phobius"/>
    </source>
</evidence>
<keyword evidence="10" id="KW-0812">Transmembrane</keyword>
<name>A0A6J5Y7B7_PRUAR</name>
<dbReference type="InterPro" id="IPR002401">
    <property type="entry name" value="Cyt_P450_E_grp-I"/>
</dbReference>
<evidence type="ECO:0000256" key="5">
    <source>
        <dbReference type="ARBA" id="ARBA00023002"/>
    </source>
</evidence>
<keyword evidence="5 9" id="KW-0560">Oxidoreductase</keyword>
<dbReference type="PANTHER" id="PTHR47950">
    <property type="entry name" value="CYTOCHROME P450, FAMILY 76, SUBFAMILY C, POLYPEPTIDE 5-RELATED"/>
    <property type="match status" value="1"/>
</dbReference>
<gene>
    <name evidence="11" type="ORF">ORAREDHAP_LOCUS46688</name>
</gene>
<keyword evidence="6 8" id="KW-0408">Iron</keyword>
<dbReference type="InterPro" id="IPR036396">
    <property type="entry name" value="Cyt_P450_sf"/>
</dbReference>
<dbReference type="PANTHER" id="PTHR47950:SF41">
    <property type="entry name" value="(S)-N-METHYLCOCLAURINE 3'-HYDROXYLASE ISOZYME 2-RELATED"/>
    <property type="match status" value="1"/>
</dbReference>
<dbReference type="GO" id="GO:0016705">
    <property type="term" value="F:oxidoreductase activity, acting on paired donors, with incorporation or reduction of molecular oxygen"/>
    <property type="evidence" value="ECO:0007669"/>
    <property type="project" value="InterPro"/>
</dbReference>
<dbReference type="PRINTS" id="PR00385">
    <property type="entry name" value="P450"/>
</dbReference>
<keyword evidence="4 8" id="KW-0479">Metal-binding</keyword>
<dbReference type="GO" id="GO:0020037">
    <property type="term" value="F:heme binding"/>
    <property type="evidence" value="ECO:0007669"/>
    <property type="project" value="InterPro"/>
</dbReference>
<dbReference type="Proteomes" id="UP000507245">
    <property type="component" value="Unassembled WGS sequence"/>
</dbReference>
<keyword evidence="10" id="KW-0472">Membrane</keyword>
<dbReference type="GO" id="GO:0004497">
    <property type="term" value="F:monooxygenase activity"/>
    <property type="evidence" value="ECO:0007669"/>
    <property type="project" value="UniProtKB-KW"/>
</dbReference>
<dbReference type="Gene3D" id="1.10.630.10">
    <property type="entry name" value="Cytochrome P450"/>
    <property type="match status" value="1"/>
</dbReference>
<keyword evidence="12" id="KW-1185">Reference proteome</keyword>
<reference evidence="12" key="1">
    <citation type="journal article" date="2020" name="Genome Biol.">
        <title>Gamete binning: chromosome-level and haplotype-resolved genome assembly enabled by high-throughput single-cell sequencing of gamete genomes.</title>
        <authorList>
            <person name="Campoy J.A."/>
            <person name="Sun H."/>
            <person name="Goel M."/>
            <person name="Jiao W.-B."/>
            <person name="Folz-Donahue K."/>
            <person name="Wang N."/>
            <person name="Rubio M."/>
            <person name="Liu C."/>
            <person name="Kukat C."/>
            <person name="Ruiz D."/>
            <person name="Huettel B."/>
            <person name="Schneeberger K."/>
        </authorList>
    </citation>
    <scope>NUCLEOTIDE SEQUENCE [LARGE SCALE GENOMIC DNA]</scope>
    <source>
        <strain evidence="12">cv. Rojo Pasion</strain>
    </source>
</reference>
<feature type="binding site" description="axial binding residue" evidence="8">
    <location>
        <position position="442"/>
    </location>
    <ligand>
        <name>heme</name>
        <dbReference type="ChEBI" id="CHEBI:30413"/>
    </ligand>
    <ligandPart>
        <name>Fe</name>
        <dbReference type="ChEBI" id="CHEBI:18248"/>
    </ligandPart>
</feature>
<evidence type="ECO:0000256" key="9">
    <source>
        <dbReference type="RuleBase" id="RU000461"/>
    </source>
</evidence>
<evidence type="ECO:0000256" key="7">
    <source>
        <dbReference type="ARBA" id="ARBA00023033"/>
    </source>
</evidence>
<feature type="transmembrane region" description="Helical" evidence="10">
    <location>
        <begin position="20"/>
        <end position="38"/>
    </location>
</feature>
<dbReference type="Pfam" id="PF00067">
    <property type="entry name" value="p450"/>
    <property type="match status" value="2"/>
</dbReference>
<dbReference type="FunFam" id="1.10.630.10:FF:000126">
    <property type="entry name" value="Predicted protein"/>
    <property type="match status" value="1"/>
</dbReference>